<dbReference type="GO" id="GO:0016787">
    <property type="term" value="F:hydrolase activity"/>
    <property type="evidence" value="ECO:0007669"/>
    <property type="project" value="UniProtKB-KW"/>
</dbReference>
<name>A0A7Z8Y331_9CAUL</name>
<dbReference type="Pfam" id="PF00580">
    <property type="entry name" value="UvrD-helicase"/>
    <property type="match status" value="1"/>
</dbReference>
<evidence type="ECO:0000313" key="7">
    <source>
        <dbReference type="Proteomes" id="UP000289220"/>
    </source>
</evidence>
<gene>
    <name evidence="6" type="primary">addA_1</name>
    <name evidence="6" type="ORF">BREV_BREV_01441</name>
</gene>
<feature type="domain" description="UvrD-like helicase ATP-binding" evidence="5">
    <location>
        <begin position="106"/>
        <end position="171"/>
    </location>
</feature>
<keyword evidence="3 6" id="KW-0347">Helicase</keyword>
<dbReference type="InterPro" id="IPR014016">
    <property type="entry name" value="UvrD-like_ATP-bd"/>
</dbReference>
<keyword evidence="1" id="KW-0547">Nucleotide-binding</keyword>
<dbReference type="Proteomes" id="UP000289220">
    <property type="component" value="Unassembled WGS sequence"/>
</dbReference>
<dbReference type="SUPFAM" id="SSF52540">
    <property type="entry name" value="P-loop containing nucleoside triphosphate hydrolases"/>
    <property type="match status" value="1"/>
</dbReference>
<evidence type="ECO:0000256" key="4">
    <source>
        <dbReference type="ARBA" id="ARBA00022840"/>
    </source>
</evidence>
<keyword evidence="2" id="KW-0378">Hydrolase</keyword>
<dbReference type="Gene3D" id="3.40.50.300">
    <property type="entry name" value="P-loop containing nucleotide triphosphate hydrolases"/>
    <property type="match status" value="1"/>
</dbReference>
<evidence type="ECO:0000256" key="3">
    <source>
        <dbReference type="ARBA" id="ARBA00022806"/>
    </source>
</evidence>
<dbReference type="GO" id="GO:0005524">
    <property type="term" value="F:ATP binding"/>
    <property type="evidence" value="ECO:0007669"/>
    <property type="project" value="UniProtKB-KW"/>
</dbReference>
<organism evidence="6 7">
    <name type="scientific">Brevundimonas mediterranea</name>
    <dbReference type="NCBI Taxonomy" id="74329"/>
    <lineage>
        <taxon>Bacteria</taxon>
        <taxon>Pseudomonadati</taxon>
        <taxon>Pseudomonadota</taxon>
        <taxon>Alphaproteobacteria</taxon>
        <taxon>Caulobacterales</taxon>
        <taxon>Caulobacteraceae</taxon>
        <taxon>Brevundimonas</taxon>
    </lineage>
</organism>
<evidence type="ECO:0000256" key="1">
    <source>
        <dbReference type="ARBA" id="ARBA00022741"/>
    </source>
</evidence>
<evidence type="ECO:0000259" key="5">
    <source>
        <dbReference type="Pfam" id="PF00580"/>
    </source>
</evidence>
<comment type="caution">
    <text evidence="6">The sequence shown here is derived from an EMBL/GenBank/DDBJ whole genome shotgun (WGS) entry which is preliminary data.</text>
</comment>
<accession>A0A7Z8Y331</accession>
<protein>
    <submittedName>
        <fullName evidence="6">ATP-dependent helicase/nuclease subunit A</fullName>
    </submittedName>
</protein>
<dbReference type="RefSeq" id="WP_154725993.1">
    <property type="nucleotide sequence ID" value="NZ_UXHF01000023.1"/>
</dbReference>
<dbReference type="GO" id="GO:0004386">
    <property type="term" value="F:helicase activity"/>
    <property type="evidence" value="ECO:0007669"/>
    <property type="project" value="UniProtKB-KW"/>
</dbReference>
<dbReference type="InterPro" id="IPR027417">
    <property type="entry name" value="P-loop_NTPase"/>
</dbReference>
<keyword evidence="4" id="KW-0067">ATP-binding</keyword>
<dbReference type="AlphaFoldDB" id="A0A7Z8Y331"/>
<evidence type="ECO:0000313" key="6">
    <source>
        <dbReference type="EMBL" id="VDC49795.1"/>
    </source>
</evidence>
<evidence type="ECO:0000256" key="2">
    <source>
        <dbReference type="ARBA" id="ARBA00022801"/>
    </source>
</evidence>
<dbReference type="EMBL" id="UXHF01000023">
    <property type="protein sequence ID" value="VDC49795.1"/>
    <property type="molecule type" value="Genomic_DNA"/>
</dbReference>
<reference evidence="6 7" key="1">
    <citation type="submission" date="2018-11" db="EMBL/GenBank/DDBJ databases">
        <authorList>
            <person name="Peiro R."/>
            <person name="Begona"/>
            <person name="Cbmso G."/>
            <person name="Lopez M."/>
            <person name="Gonzalez S."/>
            <person name="Sacristan E."/>
            <person name="Castillo E."/>
        </authorList>
    </citation>
    <scope>NUCLEOTIDE SEQUENCE [LARGE SCALE GENOMIC DNA]</scope>
    <source>
        <strain evidence="6">Brev_genome</strain>
    </source>
</reference>
<keyword evidence="7" id="KW-1185">Reference proteome</keyword>
<proteinExistence type="predicted"/>
<sequence>MAELSAETLPATVAGLRLGSVVAAAGCGKTELIARATAAGTGRRLILTHTHAGVDVLRRRLRDHGVSSRLYLVDTIAGWSLRYASAYRGRSGLTLAEPRTDSDWTAVYAAATRLIRSGAVKRVLSASYSGLFVDEYQDCGASQHAVVTALSESLSTCLFGDPMQAIFDFKGQTPVDWDRDVFPRFTKLCTLSRPHRWIKHNNEGMATWLKQIRTDLERGAPVDFGNLPGQVRWTALPDEIGQRHQKVVGACLTAMGRPGDLVVIADPVNLEGRAKIASKLAKQGFSNIEPVDCKTAYALMRRLGSLGSSDRLGPTLDVIEKCMGGVERAAFDHAIASRKRGGSLGTAKFGDDLINIGVALSDGGSDVLVLAMIDAFAARPTSFVYRREMLLAIRAALKMKIADDCTDLTEGLWRAQNQARHAGRPVPHRAVGSTLLVKGLEFANAVVIHSDSMSGKDWYVALTRATHTLTVLSSLRRFQPAA</sequence>